<evidence type="ECO:0000256" key="3">
    <source>
        <dbReference type="ARBA" id="ARBA00022695"/>
    </source>
</evidence>
<dbReference type="InterPro" id="IPR009907">
    <property type="entry name" value="RpoY"/>
</dbReference>
<name>A0ABW4LLL0_9BACI</name>
<keyword evidence="3 5" id="KW-0548">Nucleotidyltransferase</keyword>
<evidence type="ECO:0000256" key="4">
    <source>
        <dbReference type="ARBA" id="ARBA00023163"/>
    </source>
</evidence>
<comment type="similarity">
    <text evidence="5">Belongs to the RNA polymerase subunit epsilon family.</text>
</comment>
<sequence length="69" mass="8269">MIFKIYYQESIFEAPVRERTKTLYVEANSEREVRQVLADRRYNIEFVQPVTGAFLEYEQLAEAYKVETV</sequence>
<comment type="caution">
    <text evidence="6">The sequence shown here is derived from an EMBL/GenBank/DDBJ whole genome shotgun (WGS) entry which is preliminary data.</text>
</comment>
<dbReference type="Pfam" id="PF07288">
    <property type="entry name" value="RpoY"/>
    <property type="match status" value="1"/>
</dbReference>
<keyword evidence="4 5" id="KW-0804">Transcription</keyword>
<proteinExistence type="inferred from homology"/>
<dbReference type="Proteomes" id="UP001597214">
    <property type="component" value="Unassembled WGS sequence"/>
</dbReference>
<dbReference type="EC" id="2.7.7.6" evidence="5"/>
<evidence type="ECO:0000313" key="6">
    <source>
        <dbReference type="EMBL" id="MFD1735638.1"/>
    </source>
</evidence>
<reference evidence="7" key="1">
    <citation type="journal article" date="2019" name="Int. J. Syst. Evol. Microbiol.">
        <title>The Global Catalogue of Microorganisms (GCM) 10K type strain sequencing project: providing services to taxonomists for standard genome sequencing and annotation.</title>
        <authorList>
            <consortium name="The Broad Institute Genomics Platform"/>
            <consortium name="The Broad Institute Genome Sequencing Center for Infectious Disease"/>
            <person name="Wu L."/>
            <person name="Ma J."/>
        </authorList>
    </citation>
    <scope>NUCLEOTIDE SEQUENCE [LARGE SCALE GENOMIC DNA]</scope>
    <source>
        <strain evidence="7">CCUG 49339</strain>
    </source>
</reference>
<comment type="subunit">
    <text evidence="5">RNAP is composed of a core of 2 alpha, a beta and a beta' subunit. The core is associated with a delta subunit, and at least one of epsilon or omega. When a sigma factor is associated with the core the holoenzyme is formed, which can initiate transcription.</text>
</comment>
<keyword evidence="7" id="KW-1185">Reference proteome</keyword>
<evidence type="ECO:0000313" key="7">
    <source>
        <dbReference type="Proteomes" id="UP001597214"/>
    </source>
</evidence>
<evidence type="ECO:0000256" key="2">
    <source>
        <dbReference type="ARBA" id="ARBA00022679"/>
    </source>
</evidence>
<protein>
    <recommendedName>
        <fullName evidence="5">DNA-directed RNA polymerase subunit epsilon</fullName>
        <shortName evidence="5">RNAP epsilon subunit</shortName>
        <ecNumber evidence="5">2.7.7.6</ecNumber>
    </recommendedName>
    <alternativeName>
        <fullName evidence="5">RNA polymerase epsilon subunit</fullName>
    </alternativeName>
    <alternativeName>
        <fullName evidence="5">Transcriptase subunit epsilon</fullName>
    </alternativeName>
</protein>
<evidence type="ECO:0000256" key="1">
    <source>
        <dbReference type="ARBA" id="ARBA00022478"/>
    </source>
</evidence>
<dbReference type="EMBL" id="JBHUEM010000003">
    <property type="protein sequence ID" value="MFD1735638.1"/>
    <property type="molecule type" value="Genomic_DNA"/>
</dbReference>
<organism evidence="6 7">
    <name type="scientific">Bacillus salitolerans</name>
    <dbReference type="NCBI Taxonomy" id="1437434"/>
    <lineage>
        <taxon>Bacteria</taxon>
        <taxon>Bacillati</taxon>
        <taxon>Bacillota</taxon>
        <taxon>Bacilli</taxon>
        <taxon>Bacillales</taxon>
        <taxon>Bacillaceae</taxon>
        <taxon>Bacillus</taxon>
    </lineage>
</organism>
<comment type="function">
    <text evidence="5">A non-essential component of RNA polymerase (RNAP).</text>
</comment>
<dbReference type="HAMAP" id="MF_01553">
    <property type="entry name" value="RNApol_bact_RpoY"/>
    <property type="match status" value="1"/>
</dbReference>
<evidence type="ECO:0000256" key="5">
    <source>
        <dbReference type="HAMAP-Rule" id="MF_01553"/>
    </source>
</evidence>
<gene>
    <name evidence="5" type="primary">rpoY</name>
    <name evidence="6" type="ORF">ACFSCX_03585</name>
</gene>
<dbReference type="GO" id="GO:0003899">
    <property type="term" value="F:DNA-directed RNA polymerase activity"/>
    <property type="evidence" value="ECO:0007669"/>
    <property type="project" value="UniProtKB-EC"/>
</dbReference>
<dbReference type="Gene3D" id="3.10.20.730">
    <property type="entry name" value="RNAP, epsilon subunit-like"/>
    <property type="match status" value="1"/>
</dbReference>
<dbReference type="NCBIfam" id="NF010188">
    <property type="entry name" value="PRK13667.1"/>
    <property type="match status" value="1"/>
</dbReference>
<dbReference type="RefSeq" id="WP_377926740.1">
    <property type="nucleotide sequence ID" value="NZ_JBHUEM010000003.1"/>
</dbReference>
<keyword evidence="2 5" id="KW-0808">Transferase</keyword>
<comment type="catalytic activity">
    <reaction evidence="5">
        <text>RNA(n) + a ribonucleoside 5'-triphosphate = RNA(n+1) + diphosphate</text>
        <dbReference type="Rhea" id="RHEA:21248"/>
        <dbReference type="Rhea" id="RHEA-COMP:14527"/>
        <dbReference type="Rhea" id="RHEA-COMP:17342"/>
        <dbReference type="ChEBI" id="CHEBI:33019"/>
        <dbReference type="ChEBI" id="CHEBI:61557"/>
        <dbReference type="ChEBI" id="CHEBI:140395"/>
        <dbReference type="EC" id="2.7.7.6"/>
    </reaction>
</comment>
<keyword evidence="1 5" id="KW-0240">DNA-directed RNA polymerase</keyword>
<accession>A0ABW4LLL0</accession>